<dbReference type="STRING" id="161899.CSING_06035"/>
<dbReference type="EMBL" id="CP010827">
    <property type="protein sequence ID" value="AJI78742.1"/>
    <property type="molecule type" value="Genomic_DNA"/>
</dbReference>
<proteinExistence type="predicted"/>
<dbReference type="HOGENOM" id="CLU_2192722_0_0_11"/>
<organism evidence="1 2">
    <name type="scientific">Corynebacterium singulare</name>
    <dbReference type="NCBI Taxonomy" id="161899"/>
    <lineage>
        <taxon>Bacteria</taxon>
        <taxon>Bacillati</taxon>
        <taxon>Actinomycetota</taxon>
        <taxon>Actinomycetes</taxon>
        <taxon>Mycobacteriales</taxon>
        <taxon>Corynebacteriaceae</taxon>
        <taxon>Corynebacterium</taxon>
    </lineage>
</organism>
<protein>
    <submittedName>
        <fullName evidence="1">Uncharacterized protein</fullName>
    </submittedName>
</protein>
<gene>
    <name evidence="1" type="ORF">CSING_06035</name>
</gene>
<dbReference type="Proteomes" id="UP000031890">
    <property type="component" value="Chromosome"/>
</dbReference>
<reference evidence="1 2" key="1">
    <citation type="journal article" date="2015" name="Genome Announc.">
        <title>Complete Genome Sequence and Annotation of Corynebacterium singulare DSM 44357, Isolated from a Human Semen Specimen.</title>
        <authorList>
            <person name="Merten M."/>
            <person name="Brinkrolf K."/>
            <person name="Albersmeier A."/>
            <person name="Kutter Y."/>
            <person name="Ruckert C."/>
            <person name="Tauch A."/>
        </authorList>
    </citation>
    <scope>NUCLEOTIDE SEQUENCE [LARGE SCALE GENOMIC DNA]</scope>
    <source>
        <strain evidence="1">IBS B52218</strain>
    </source>
</reference>
<evidence type="ECO:0000313" key="2">
    <source>
        <dbReference type="Proteomes" id="UP000031890"/>
    </source>
</evidence>
<sequence length="109" mass="12255">MAEIPAKLRKQRRQLEIQLAHEPGLVREIRFQAPNNDPNGTKLDDLIILNWEGSNKLIYLIRSLDSIPVCSGDTSGSDDGSCRQRAFEGGQLRWGRRYGCGPCGEREQS</sequence>
<evidence type="ECO:0000313" key="1">
    <source>
        <dbReference type="EMBL" id="AJI78742.1"/>
    </source>
</evidence>
<dbReference type="KEGG" id="csx:CSING_06035"/>
<dbReference type="AlphaFoldDB" id="A0A0B6EQG1"/>
<accession>A0A0B6EQG1</accession>
<name>A0A0B6EQG1_9CORY</name>